<accession>A0A2N8P5T8</accession>
<feature type="signal peptide" evidence="2">
    <location>
        <begin position="1"/>
        <end position="21"/>
    </location>
</feature>
<evidence type="ECO:0000313" key="3">
    <source>
        <dbReference type="EMBL" id="PNE36366.1"/>
    </source>
</evidence>
<comment type="caution">
    <text evidence="3">The sequence shown here is derived from an EMBL/GenBank/DDBJ whole genome shotgun (WGS) entry which is preliminary data.</text>
</comment>
<proteinExistence type="predicted"/>
<evidence type="ECO:0000313" key="4">
    <source>
        <dbReference type="Proteomes" id="UP000236047"/>
    </source>
</evidence>
<protein>
    <recommendedName>
        <fullName evidence="5">Serine/threonine protein kinase</fullName>
    </recommendedName>
</protein>
<feature type="chain" id="PRO_5039098664" description="Serine/threonine protein kinase" evidence="2">
    <location>
        <begin position="22"/>
        <end position="196"/>
    </location>
</feature>
<name>A0A2N8P5T8_STRNR</name>
<dbReference type="EMBL" id="LJSN01000005">
    <property type="protein sequence ID" value="PNE36366.1"/>
    <property type="molecule type" value="Genomic_DNA"/>
</dbReference>
<keyword evidence="4" id="KW-1185">Reference proteome</keyword>
<feature type="region of interest" description="Disordered" evidence="1">
    <location>
        <begin position="33"/>
        <end position="55"/>
    </location>
</feature>
<evidence type="ECO:0000256" key="2">
    <source>
        <dbReference type="SAM" id="SignalP"/>
    </source>
</evidence>
<keyword evidence="2" id="KW-0732">Signal</keyword>
<sequence>MQRARILRLTGLAGTAVLALAVPLAAATAGPADSLLPPGAPDAPDAPRAPATTVTDPLTGLALPLLPGAGRAAAAAPAPRATHCGPELTSQEGITAQTCVLTEGGRTWARTFFRNSTGDPLRAALTLLRPDGRSVQVECAVPADGTPGECETPGGPMVGGVRLPYGAVAEFTDAAGERLLLRSSGNWTPGGGNSGR</sequence>
<dbReference type="AlphaFoldDB" id="A0A2N8P5T8"/>
<evidence type="ECO:0000256" key="1">
    <source>
        <dbReference type="SAM" id="MobiDB-lite"/>
    </source>
</evidence>
<reference evidence="4" key="1">
    <citation type="submission" date="2015-09" db="EMBL/GenBank/DDBJ databases">
        <authorList>
            <person name="Graham D.E."/>
            <person name="Mahan K.M."/>
            <person name="Klingeman D.M."/>
            <person name="Fida T."/>
            <person name="Giannone R.J."/>
            <person name="Hettich R.L."/>
            <person name="Parry R.J."/>
            <person name="Spain J.C."/>
        </authorList>
    </citation>
    <scope>NUCLEOTIDE SEQUENCE [LARGE SCALE GENOMIC DNA]</scope>
    <source>
        <strain evidence="4">JCM 4701</strain>
    </source>
</reference>
<evidence type="ECO:0008006" key="5">
    <source>
        <dbReference type="Google" id="ProtNLM"/>
    </source>
</evidence>
<dbReference type="Proteomes" id="UP000236047">
    <property type="component" value="Unassembled WGS sequence"/>
</dbReference>
<dbReference type="RefSeq" id="WP_102926758.1">
    <property type="nucleotide sequence ID" value="NZ_LJSN01000005.1"/>
</dbReference>
<gene>
    <name evidence="3" type="ORF">AOB60_40495</name>
</gene>
<organism evidence="3 4">
    <name type="scientific">Streptomyces noursei</name>
    <name type="common">Streptomyces albulus</name>
    <dbReference type="NCBI Taxonomy" id="1971"/>
    <lineage>
        <taxon>Bacteria</taxon>
        <taxon>Bacillati</taxon>
        <taxon>Actinomycetota</taxon>
        <taxon>Actinomycetes</taxon>
        <taxon>Kitasatosporales</taxon>
        <taxon>Streptomycetaceae</taxon>
        <taxon>Streptomyces</taxon>
    </lineage>
</organism>